<evidence type="ECO:0000313" key="1">
    <source>
        <dbReference type="EMBL" id="KAL0445846.1"/>
    </source>
</evidence>
<organism evidence="1">
    <name type="scientific">Sesamum latifolium</name>
    <dbReference type="NCBI Taxonomy" id="2727402"/>
    <lineage>
        <taxon>Eukaryota</taxon>
        <taxon>Viridiplantae</taxon>
        <taxon>Streptophyta</taxon>
        <taxon>Embryophyta</taxon>
        <taxon>Tracheophyta</taxon>
        <taxon>Spermatophyta</taxon>
        <taxon>Magnoliopsida</taxon>
        <taxon>eudicotyledons</taxon>
        <taxon>Gunneridae</taxon>
        <taxon>Pentapetalae</taxon>
        <taxon>asterids</taxon>
        <taxon>lamiids</taxon>
        <taxon>Lamiales</taxon>
        <taxon>Pedaliaceae</taxon>
        <taxon>Sesamum</taxon>
    </lineage>
</organism>
<dbReference type="AlphaFoldDB" id="A0AAW2WYI3"/>
<sequence length="85" mass="9139">MAGDSWFNHCCAARAKVVMKTRHLMPSVYRCSRATFSNRDKCSYGSVVPSYSAMAGVRQFIGNSSVITPLVNGMPDCSSTGAPIT</sequence>
<reference evidence="1" key="1">
    <citation type="submission" date="2020-06" db="EMBL/GenBank/DDBJ databases">
        <authorList>
            <person name="Li T."/>
            <person name="Hu X."/>
            <person name="Zhang T."/>
            <person name="Song X."/>
            <person name="Zhang H."/>
            <person name="Dai N."/>
            <person name="Sheng W."/>
            <person name="Hou X."/>
            <person name="Wei L."/>
        </authorList>
    </citation>
    <scope>NUCLEOTIDE SEQUENCE</scope>
    <source>
        <strain evidence="1">KEN1</strain>
        <tissue evidence="1">Leaf</tissue>
    </source>
</reference>
<proteinExistence type="predicted"/>
<dbReference type="EMBL" id="JACGWN010000006">
    <property type="protein sequence ID" value="KAL0445846.1"/>
    <property type="molecule type" value="Genomic_DNA"/>
</dbReference>
<comment type="caution">
    <text evidence="1">The sequence shown here is derived from an EMBL/GenBank/DDBJ whole genome shotgun (WGS) entry which is preliminary data.</text>
</comment>
<name>A0AAW2WYI3_9LAMI</name>
<protein>
    <submittedName>
        <fullName evidence="1">Uncharacterized protein</fullName>
    </submittedName>
</protein>
<gene>
    <name evidence="1" type="ORF">Slati_1712500</name>
</gene>
<reference evidence="1" key="2">
    <citation type="journal article" date="2024" name="Plant">
        <title>Genomic evolution and insights into agronomic trait innovations of Sesamum species.</title>
        <authorList>
            <person name="Miao H."/>
            <person name="Wang L."/>
            <person name="Qu L."/>
            <person name="Liu H."/>
            <person name="Sun Y."/>
            <person name="Le M."/>
            <person name="Wang Q."/>
            <person name="Wei S."/>
            <person name="Zheng Y."/>
            <person name="Lin W."/>
            <person name="Duan Y."/>
            <person name="Cao H."/>
            <person name="Xiong S."/>
            <person name="Wang X."/>
            <person name="Wei L."/>
            <person name="Li C."/>
            <person name="Ma Q."/>
            <person name="Ju M."/>
            <person name="Zhao R."/>
            <person name="Li G."/>
            <person name="Mu C."/>
            <person name="Tian Q."/>
            <person name="Mei H."/>
            <person name="Zhang T."/>
            <person name="Gao T."/>
            <person name="Zhang H."/>
        </authorList>
    </citation>
    <scope>NUCLEOTIDE SEQUENCE</scope>
    <source>
        <strain evidence="1">KEN1</strain>
    </source>
</reference>
<accession>A0AAW2WYI3</accession>